<feature type="domain" description="NlpC/P60" evidence="8">
    <location>
        <begin position="257"/>
        <end position="382"/>
    </location>
</feature>
<keyword evidence="7" id="KW-0175">Coiled coil</keyword>
<dbReference type="Gene3D" id="3.90.1720.10">
    <property type="entry name" value="endopeptidase domain like (from Nostoc punctiforme)"/>
    <property type="match status" value="1"/>
</dbReference>
<dbReference type="AlphaFoldDB" id="A0A9D2SVL0"/>
<evidence type="ECO:0000259" key="8">
    <source>
        <dbReference type="PROSITE" id="PS51935"/>
    </source>
</evidence>
<evidence type="ECO:0000256" key="1">
    <source>
        <dbReference type="ARBA" id="ARBA00007074"/>
    </source>
</evidence>
<evidence type="ECO:0000256" key="3">
    <source>
        <dbReference type="ARBA" id="ARBA00022737"/>
    </source>
</evidence>
<dbReference type="PROSITE" id="PS51170">
    <property type="entry name" value="CW"/>
    <property type="match status" value="2"/>
</dbReference>
<dbReference type="InterPro" id="IPR038765">
    <property type="entry name" value="Papain-like_cys_pep_sf"/>
</dbReference>
<keyword evidence="5" id="KW-0788">Thiol protease</keyword>
<dbReference type="SUPFAM" id="SSF54001">
    <property type="entry name" value="Cysteine proteinases"/>
    <property type="match status" value="1"/>
</dbReference>
<sequence>MNFLERHGKKIALALCFATCVPVISTVYAYEAQPGWHGEGADRYYVLESTREQAVGWLHLNDGTYYFDDNGAMVFGWQEIDSFRYYFGTDGRMVSGEQTIDDVSYNFQEDGKLLTGWTGDFLYDEHGFAVTEQYIEIKDGKYVYVDENGQRVNGWQTINGKKHYFDQKGIMLTGTIEVDGKRYELDEYGVLYTGWTYDADDNAYYHDQYGKLLKDTEKEIEGIMYVFDEDGIAKEKAVVEAEKKAEEEKKKQEEEEQRRKAAVAAAAEASSGAKYDVNGNGIAEAALAQVGTAQDCTMLVTNALAANGIYYHGWPSGYMSLGTVTDDPQPGDLIYYADGGMGMAHIAVYIGNGQAVHGGYNGNETVVASAYLGSGPVFIHLS</sequence>
<keyword evidence="2" id="KW-0645">Protease</keyword>
<dbReference type="PROSITE" id="PS51935">
    <property type="entry name" value="NLPC_P60"/>
    <property type="match status" value="1"/>
</dbReference>
<evidence type="ECO:0000256" key="6">
    <source>
        <dbReference type="PROSITE-ProRule" id="PRU00591"/>
    </source>
</evidence>
<gene>
    <name evidence="9" type="ORF">H9702_06640</name>
</gene>
<evidence type="ECO:0000256" key="7">
    <source>
        <dbReference type="SAM" id="Coils"/>
    </source>
</evidence>
<dbReference type="InterPro" id="IPR051794">
    <property type="entry name" value="PG_Endopeptidase_C40"/>
</dbReference>
<evidence type="ECO:0000256" key="2">
    <source>
        <dbReference type="ARBA" id="ARBA00022670"/>
    </source>
</evidence>
<name>A0A9D2SVL0_9FIRM</name>
<dbReference type="Pfam" id="PF00877">
    <property type="entry name" value="NLPC_P60"/>
    <property type="match status" value="1"/>
</dbReference>
<dbReference type="SUPFAM" id="SSF69360">
    <property type="entry name" value="Cell wall binding repeat"/>
    <property type="match status" value="1"/>
</dbReference>
<reference evidence="9" key="1">
    <citation type="journal article" date="2021" name="PeerJ">
        <title>Extensive microbial diversity within the chicken gut microbiome revealed by metagenomics and culture.</title>
        <authorList>
            <person name="Gilroy R."/>
            <person name="Ravi A."/>
            <person name="Getino M."/>
            <person name="Pursley I."/>
            <person name="Horton D.L."/>
            <person name="Alikhan N.F."/>
            <person name="Baker D."/>
            <person name="Gharbi K."/>
            <person name="Hall N."/>
            <person name="Watson M."/>
            <person name="Adriaenssens E.M."/>
            <person name="Foster-Nyarko E."/>
            <person name="Jarju S."/>
            <person name="Secka A."/>
            <person name="Antonio M."/>
            <person name="Oren A."/>
            <person name="Chaudhuri R.R."/>
            <person name="La Ragione R."/>
            <person name="Hildebrand F."/>
            <person name="Pallen M.J."/>
        </authorList>
    </citation>
    <scope>NUCLEOTIDE SEQUENCE</scope>
    <source>
        <strain evidence="9">CHK187-11901</strain>
    </source>
</reference>
<feature type="repeat" description="Cell wall-binding" evidence="6">
    <location>
        <begin position="152"/>
        <end position="171"/>
    </location>
</feature>
<dbReference type="Pfam" id="PF19127">
    <property type="entry name" value="Choline_bind_3"/>
    <property type="match status" value="2"/>
</dbReference>
<accession>A0A9D2SVL0</accession>
<protein>
    <submittedName>
        <fullName evidence="9">C40 family peptidase</fullName>
    </submittedName>
</protein>
<keyword evidence="4" id="KW-0378">Hydrolase</keyword>
<organism evidence="9 10">
    <name type="scientific">Candidatus Merdibacter merdavium</name>
    <dbReference type="NCBI Taxonomy" id="2838692"/>
    <lineage>
        <taxon>Bacteria</taxon>
        <taxon>Bacillati</taxon>
        <taxon>Bacillota</taxon>
        <taxon>Erysipelotrichia</taxon>
        <taxon>Erysipelotrichales</taxon>
        <taxon>Erysipelotrichaceae</taxon>
        <taxon>Merdibacter</taxon>
    </lineage>
</organism>
<proteinExistence type="inferred from homology"/>
<feature type="coiled-coil region" evidence="7">
    <location>
        <begin position="234"/>
        <end position="265"/>
    </location>
</feature>
<dbReference type="Proteomes" id="UP000823896">
    <property type="component" value="Unassembled WGS sequence"/>
</dbReference>
<dbReference type="Gene3D" id="2.10.270.10">
    <property type="entry name" value="Cholin Binding"/>
    <property type="match status" value="1"/>
</dbReference>
<evidence type="ECO:0000313" key="9">
    <source>
        <dbReference type="EMBL" id="HJC36792.1"/>
    </source>
</evidence>
<dbReference type="Gene3D" id="2.10.270.20">
    <property type="match status" value="1"/>
</dbReference>
<dbReference type="GO" id="GO:0008234">
    <property type="term" value="F:cysteine-type peptidase activity"/>
    <property type="evidence" value="ECO:0007669"/>
    <property type="project" value="UniProtKB-KW"/>
</dbReference>
<comment type="caution">
    <text evidence="9">The sequence shown here is derived from an EMBL/GenBank/DDBJ whole genome shotgun (WGS) entry which is preliminary data.</text>
</comment>
<dbReference type="PANTHER" id="PTHR47359:SF3">
    <property type="entry name" value="NLP_P60 DOMAIN-CONTAINING PROTEIN-RELATED"/>
    <property type="match status" value="1"/>
</dbReference>
<feature type="repeat" description="Cell wall-binding" evidence="6">
    <location>
        <begin position="54"/>
        <end position="73"/>
    </location>
</feature>
<dbReference type="InterPro" id="IPR018337">
    <property type="entry name" value="Cell_wall/Cho-bd_repeat"/>
</dbReference>
<dbReference type="GO" id="GO:0006508">
    <property type="term" value="P:proteolysis"/>
    <property type="evidence" value="ECO:0007669"/>
    <property type="project" value="UniProtKB-KW"/>
</dbReference>
<keyword evidence="3" id="KW-0677">Repeat</keyword>
<dbReference type="EMBL" id="DWWM01000042">
    <property type="protein sequence ID" value="HJC36792.1"/>
    <property type="molecule type" value="Genomic_DNA"/>
</dbReference>
<evidence type="ECO:0000256" key="5">
    <source>
        <dbReference type="ARBA" id="ARBA00022807"/>
    </source>
</evidence>
<comment type="similarity">
    <text evidence="1">Belongs to the peptidase C40 family.</text>
</comment>
<reference evidence="9" key="2">
    <citation type="submission" date="2021-04" db="EMBL/GenBank/DDBJ databases">
        <authorList>
            <person name="Gilroy R."/>
        </authorList>
    </citation>
    <scope>NUCLEOTIDE SEQUENCE</scope>
    <source>
        <strain evidence="9">CHK187-11901</strain>
    </source>
</reference>
<evidence type="ECO:0000313" key="10">
    <source>
        <dbReference type="Proteomes" id="UP000823896"/>
    </source>
</evidence>
<dbReference type="PANTHER" id="PTHR47359">
    <property type="entry name" value="PEPTIDOGLYCAN DL-ENDOPEPTIDASE CWLO"/>
    <property type="match status" value="1"/>
</dbReference>
<dbReference type="InterPro" id="IPR000064">
    <property type="entry name" value="NLP_P60_dom"/>
</dbReference>
<evidence type="ECO:0000256" key="4">
    <source>
        <dbReference type="ARBA" id="ARBA00022801"/>
    </source>
</evidence>